<proteinExistence type="predicted"/>
<dbReference type="EMBL" id="JARRAG010000002">
    <property type="protein sequence ID" value="MDG3007844.1"/>
    <property type="molecule type" value="Genomic_DNA"/>
</dbReference>
<sequence>MRRFGWFAGVTAMFLLAGAERTEAAPLRLSIYGGGSPGIGGAFDAGNGLPEIRVERDSISPSAREWPSEVSRKPFSEAMWFRASLYEAGGRPLADVTLTGTIEGFIARRSPGEVMTTISGQGEATVSEFSVWPGVDPATIPDWFRGLTAVITVGRRPGASLPDDSQYVLTFTATPVPEPGSALVFLAAAGGGIAVLRRRRG</sequence>
<dbReference type="InterPro" id="IPR013424">
    <property type="entry name" value="Ice-binding_C"/>
</dbReference>
<comment type="caution">
    <text evidence="1">The sequence shown here is derived from an EMBL/GenBank/DDBJ whole genome shotgun (WGS) entry which is preliminary data.</text>
</comment>
<accession>A0ABT6FK06</accession>
<dbReference type="NCBIfam" id="TIGR02595">
    <property type="entry name" value="PEP_CTERM"/>
    <property type="match status" value="1"/>
</dbReference>
<reference evidence="1 2" key="1">
    <citation type="submission" date="2023-03" db="EMBL/GenBank/DDBJ databases">
        <title>Paludisphaera mucosa sp. nov. a novel planctomycete from northern fen.</title>
        <authorList>
            <person name="Ivanova A."/>
        </authorList>
    </citation>
    <scope>NUCLEOTIDE SEQUENCE [LARGE SCALE GENOMIC DNA]</scope>
    <source>
        <strain evidence="1 2">Pla2</strain>
    </source>
</reference>
<evidence type="ECO:0000313" key="2">
    <source>
        <dbReference type="Proteomes" id="UP001216907"/>
    </source>
</evidence>
<dbReference type="Proteomes" id="UP001216907">
    <property type="component" value="Unassembled WGS sequence"/>
</dbReference>
<gene>
    <name evidence="1" type="ORF">PZE19_29115</name>
</gene>
<keyword evidence="2" id="KW-1185">Reference proteome</keyword>
<evidence type="ECO:0000313" key="1">
    <source>
        <dbReference type="EMBL" id="MDG3007844.1"/>
    </source>
</evidence>
<protein>
    <submittedName>
        <fullName evidence="1">PEP-CTERM sorting domain-containing protein</fullName>
    </submittedName>
</protein>
<organism evidence="1 2">
    <name type="scientific">Paludisphaera mucosa</name>
    <dbReference type="NCBI Taxonomy" id="3030827"/>
    <lineage>
        <taxon>Bacteria</taxon>
        <taxon>Pseudomonadati</taxon>
        <taxon>Planctomycetota</taxon>
        <taxon>Planctomycetia</taxon>
        <taxon>Isosphaerales</taxon>
        <taxon>Isosphaeraceae</taxon>
        <taxon>Paludisphaera</taxon>
    </lineage>
</organism>
<name>A0ABT6FK06_9BACT</name>
<dbReference type="RefSeq" id="WP_277864116.1">
    <property type="nucleotide sequence ID" value="NZ_JARRAG010000002.1"/>
</dbReference>